<feature type="region of interest" description="Disordered" evidence="2">
    <location>
        <begin position="692"/>
        <end position="764"/>
    </location>
</feature>
<dbReference type="GO" id="GO:0003676">
    <property type="term" value="F:nucleic acid binding"/>
    <property type="evidence" value="ECO:0007669"/>
    <property type="project" value="InterPro"/>
</dbReference>
<sequence length="2879" mass="315796">MSLLQRRRGGMSGESADEALDRMIAQTQEEGERRRALSAPRRMEGGVRRLEIQAGAEGDGRAQGREGEVARPAGLPQALGPEAPPVAAQQELPGGGRSTMVVGPLLRGVAQDVAGAVGNQLQALGTLFPGAQVRSCVPQGGPPGVLPLQGLHAELHQRSGQGINDQGGGCPSGGHVGGAMLGPLAEPLPPLVAFQLPQQQQMGSAASPHPPVFHPSGSQPAQGLGVMVTPVREPRDLQSVPMVSPVPMQMVSPVPMQALAGGGNPAPVGTDPSGGTQMMMDPAAMAVEEIRKRVMREAEEAFAKEVRRLQGQTEETQSYQSASSGAGQGQAVVGQALGTSQPLGGVGGMPSPPPGIDPGFQGRNQAGLAQPGPSLTEALRALELPKLPTPGSEGASIQFGDWMTVVHPLMSDLSGSAGEWWSLTVKTVEHHYQQWLVATPLEKLRMKPGSPVIGEGYARLEQRSVSMLLAALPEGLRQDVIASRHLSTVGILFRLFTTFQPGGSGERTGLIKSISEAKVPAGLVELLGSVRQWRRSVGRSEELSVTVDPLVLTGVLSKFADGASKLGGSQVAFRLATMRQQLDVDRAPSLGSVKEWAEYIQAELEELANAQTAGKATPSNPPALAPVLTQGNPAVKAFTGEGQKPWERPEGEKAPCRFRGTDEGCRRGEKCGFAHAWGTLEKSSRCLFCSSTGRRKRDCPTAKPKDGNGWTQKGDRKVAKVLNKKGEKSTEKESQKESTVVKEAAEENPQPEKRSEGSQPKQEGDLVQNLNGLVKSMTSIKSVFIKTVKMDEECGGEYALLDGGATHALRQAKSSEVPHLWPVQVEMAMGSVTLYRCAAHNTLLALDNVEPIIPLRLLVDHGFKIDWQKDRCDISHPKHGNLQCVRRQGCPVMDRSEALSLLESLENGGVGDYCEPPAQEIEWWKEKYPQVPERIWSLMRGQGLNWEEITSPLPWNRAKRRRLERARGGVVIHLFSGSGGESRRWRDLTGSDTEVLTVDISSNAQEDLHAAGVWAYLWGLAERVRIRMITAGPPCRTVSRLRHKIPGPRPLRGRRNHRFALDDLTEREITKVDGDTALWLKTLGLYEKSREGMVANGILGQCGLLVESPQDPCEYMEDGKEYPSFWEWEETEDFLKRNPDMFKVRVDQGALGHPRPKPTTLLTNIVQLKELDGITSKESGESVCMDLRERLKQTASWSAWAPGLMAALKIVIPKFLASQAQQPMLSKLDLAGWKKHLQAQHVPYRRDCKVCLETMGSAEPHRRKRGQESAFVMSVDICGPFKKGTDLGVSKRRKVKYALLATIPVPQWPSPGEKEDSTAAVEPQKEEVVPEAEEVEASGELLLDPEPRDLIPEEEARKRNQAWEEFVKKEVKEISKDVPVVNITFMEPLASRHQNEITKALSKVHARAKSLGIPIYRVHSDRERSFTTNHVAKWCEMRQVHQTFNAGDEPEANGRIEGEINQFKRRLRLLLAETGVSHDYWPCAARHGVEERLRAQMRKLGAKCKEMPPFAVLAQVKAKLWHRRKEGALSSPYKTLRIMGPSPQMTNGWVAPDEEANLVQHARSVFIPDPLGETARLELETVDDPKDPPKRRLNGKQPLVVEVSKIPLPPPREDRELESLLAVADAEEEDGYEPSILSDSELVPPEAELGLPALMALRAGGESLVDGTQLEGWGEIEKTEVEEYVNELRYQHWNLRKLLQEQVNAVAGTEEEGAAQGQVVQHVSTQVRWLESELEHYSRIEEEGAKVEALEAEECERHARIAALSTDGQQGDENQGVSRPPTVLQTYTIPLTMVKRDMESWIEPIKAHEDGNKTQATPVTAADLYAGGADATAIRCMVRKTAMMDGWDMGVLDIKGAFLLAPRRREQECLMMTIPPKLLVQAGICPPDERWVIQKAMYGLETSPADCSSFRDQRVKKFEWSSNGRSFWMRQTVEPNVWQLVSSEEPGRADSDERVEGFEWNCSEAEYLSEKGMLRFCGMELKLHPRGGILLSQESYTKDLLDRYPEVPEALVPIARTEDVEDSPPEPADVKRAQTLVGELLWVSTKTRPDVAYAVSWMGSRASKCPKRVCQLGRQTLGYLKATVGHGLLYQKCQEADRGPTVGRMGIWHSAGMPIRWKSTRMRHSVQEGRGGLIQWESKRQSFATLSSSESEVTSYVDAMLRSRALHEAVQQEVWKVKHTAGVELAADFLTKPITVGATWSRFRRFAGLYDMAEPEDLETLKKIGICREWALKGLTVAVELERWKPTTEEHHRIRNSCPSGCPSVRALRAEAMATSVADAGGEGGDGPGDGGDDRKPWPKSSMYDDIYTGEKKKRKRKKKNKAAKADQGEEKGPSAEACDEEEKEDEWPSWENRKLEESEETVAGEPGPVTLMQATPKTATSAAPLPAPLPPQDNEPTGEEVPTATGSQPASSQGPENPDGTTYTVRGHGRRDIESGFFWGGEKIVVSFVNADGDLEIRRGDGLIEIRPLAEPEGKGKGKNGPEVISSGEENEEANSDPTGPKGKGKPVPEPLLPPSRGSVGSSTASGDGLGSSTDRPVPSGDRRQSLGKGKGRGKTPGAAEDDDDDSWGNWTSQGLHGAGEPEGEPPAEDHPPDEEENEDYDIHARKDLDDGSGTKRPPPDGGSYSMKAMRVTVDAATAPWELPEFSAPPPTGKKDRWESSWIQRGWLVRVHRDPRKRTFQPIHRASPVAGGDLLPLRVTVGFEEDTNRRFVKTDRWDVEPVNPATSRWTGWTFFRLKNETGTVHDRTVSRSSGDDARGEGHRFHLPERDGAGGPHDRGELQPAVLRLPDGAEGHLGLLPDLLGGEENRVDVSRAATAKSYGPLPTPRAPAVRPKAQTSAGRRAQPVLADLQRRDDLPPAEEELSDDGSWSEVSGETW</sequence>
<feature type="compositionally biased region" description="Polar residues" evidence="2">
    <location>
        <begin position="2405"/>
        <end position="2425"/>
    </location>
</feature>
<feature type="region of interest" description="Disordered" evidence="2">
    <location>
        <begin position="1"/>
        <end position="47"/>
    </location>
</feature>
<dbReference type="PROSITE" id="PS50103">
    <property type="entry name" value="ZF_C3H1"/>
    <property type="match status" value="1"/>
</dbReference>
<feature type="region of interest" description="Disordered" evidence="2">
    <location>
        <begin position="73"/>
        <end position="95"/>
    </location>
</feature>
<feature type="compositionally biased region" description="Basic and acidic residues" evidence="2">
    <location>
        <begin position="2602"/>
        <end position="2615"/>
    </location>
</feature>
<evidence type="ECO:0000256" key="1">
    <source>
        <dbReference type="PROSITE-ProRule" id="PRU00723"/>
    </source>
</evidence>
<feature type="compositionally biased region" description="Polar residues" evidence="2">
    <location>
        <begin position="2520"/>
        <end position="2536"/>
    </location>
</feature>
<reference evidence="4" key="1">
    <citation type="submission" date="2022-10" db="EMBL/GenBank/DDBJ databases">
        <authorList>
            <person name="Chen Y."/>
            <person name="Dougan E. K."/>
            <person name="Chan C."/>
            <person name="Rhodes N."/>
            <person name="Thang M."/>
        </authorList>
    </citation>
    <scope>NUCLEOTIDE SEQUENCE</scope>
</reference>
<feature type="compositionally biased region" description="Basic and acidic residues" evidence="2">
    <location>
        <begin position="2324"/>
        <end position="2334"/>
    </location>
</feature>
<organism evidence="4">
    <name type="scientific">Cladocopium goreaui</name>
    <dbReference type="NCBI Taxonomy" id="2562237"/>
    <lineage>
        <taxon>Eukaryota</taxon>
        <taxon>Sar</taxon>
        <taxon>Alveolata</taxon>
        <taxon>Dinophyceae</taxon>
        <taxon>Suessiales</taxon>
        <taxon>Symbiodiniaceae</taxon>
        <taxon>Cladocopium</taxon>
    </lineage>
</organism>
<evidence type="ECO:0000313" key="5">
    <source>
        <dbReference type="EMBL" id="CAL4770897.1"/>
    </source>
</evidence>
<protein>
    <submittedName>
        <fullName evidence="5">Copia protein (Gag-int-pol protein) [Cleaved into: Copia VLP protein Copia protease ]</fullName>
    </submittedName>
</protein>
<feature type="compositionally biased region" description="Basic and acidic residues" evidence="2">
    <location>
        <begin position="713"/>
        <end position="756"/>
    </location>
</feature>
<feature type="compositionally biased region" description="Basic and acidic residues" evidence="2">
    <location>
        <begin position="2456"/>
        <end position="2477"/>
    </location>
</feature>
<feature type="compositionally biased region" description="Acidic residues" evidence="2">
    <location>
        <begin position="2338"/>
        <end position="2349"/>
    </location>
</feature>
<dbReference type="GO" id="GO:0006508">
    <property type="term" value="P:proteolysis"/>
    <property type="evidence" value="ECO:0007669"/>
    <property type="project" value="UniProtKB-KW"/>
</dbReference>
<dbReference type="Proteomes" id="UP001152797">
    <property type="component" value="Unassembled WGS sequence"/>
</dbReference>
<dbReference type="EMBL" id="CAMXCT020000817">
    <property type="protein sequence ID" value="CAL1136960.1"/>
    <property type="molecule type" value="Genomic_DNA"/>
</dbReference>
<evidence type="ECO:0000313" key="4">
    <source>
        <dbReference type="EMBL" id="CAI3983585.1"/>
    </source>
</evidence>
<evidence type="ECO:0000256" key="2">
    <source>
        <dbReference type="SAM" id="MobiDB-lite"/>
    </source>
</evidence>
<feature type="region of interest" description="Disordered" evidence="2">
    <location>
        <begin position="307"/>
        <end position="327"/>
    </location>
</feature>
<proteinExistence type="predicted"/>
<feature type="compositionally biased region" description="Basic and acidic residues" evidence="2">
    <location>
        <begin position="30"/>
        <end position="47"/>
    </location>
</feature>
<keyword evidence="1" id="KW-0863">Zinc-finger</keyword>
<dbReference type="EMBL" id="CAMXCT030000817">
    <property type="protein sequence ID" value="CAL4770897.1"/>
    <property type="molecule type" value="Genomic_DNA"/>
</dbReference>
<keyword evidence="5" id="KW-0645">Protease</keyword>
<dbReference type="InterPro" id="IPR000571">
    <property type="entry name" value="Znf_CCCH"/>
</dbReference>
<dbReference type="GO" id="GO:0008270">
    <property type="term" value="F:zinc ion binding"/>
    <property type="evidence" value="ECO:0007669"/>
    <property type="project" value="UniProtKB-KW"/>
</dbReference>
<feature type="compositionally biased region" description="Gly residues" evidence="2">
    <location>
        <begin position="2281"/>
        <end position="2290"/>
    </location>
</feature>
<feature type="region of interest" description="Disordered" evidence="2">
    <location>
        <begin position="2452"/>
        <end position="2629"/>
    </location>
</feature>
<reference evidence="5 6" key="2">
    <citation type="submission" date="2024-05" db="EMBL/GenBank/DDBJ databases">
        <authorList>
            <person name="Chen Y."/>
            <person name="Shah S."/>
            <person name="Dougan E. K."/>
            <person name="Thang M."/>
            <person name="Chan C."/>
        </authorList>
    </citation>
    <scope>NUCLEOTIDE SEQUENCE [LARGE SCALE GENOMIC DNA]</scope>
</reference>
<feature type="compositionally biased region" description="Acidic residues" evidence="2">
    <location>
        <begin position="2583"/>
        <end position="2601"/>
    </location>
</feature>
<feature type="compositionally biased region" description="Basic and acidic residues" evidence="2">
    <location>
        <begin position="1312"/>
        <end position="1328"/>
    </location>
</feature>
<feature type="compositionally biased region" description="Low complexity" evidence="2">
    <location>
        <begin position="317"/>
        <end position="327"/>
    </location>
</feature>
<keyword evidence="5" id="KW-0378">Hydrolase</keyword>
<feature type="region of interest" description="Disordered" evidence="2">
    <location>
        <begin position="2818"/>
        <end position="2879"/>
    </location>
</feature>
<dbReference type="Gene3D" id="3.30.420.10">
    <property type="entry name" value="Ribonuclease H-like superfamily/Ribonuclease H"/>
    <property type="match status" value="1"/>
</dbReference>
<keyword evidence="1" id="KW-0862">Zinc</keyword>
<comment type="caution">
    <text evidence="4">The sequence shown here is derived from an EMBL/GenBank/DDBJ whole genome shotgun (WGS) entry which is preliminary data.</text>
</comment>
<feature type="region of interest" description="Disordered" evidence="2">
    <location>
        <begin position="2278"/>
        <end position="2429"/>
    </location>
</feature>
<dbReference type="GO" id="GO:0008233">
    <property type="term" value="F:peptidase activity"/>
    <property type="evidence" value="ECO:0007669"/>
    <property type="project" value="UniProtKB-KW"/>
</dbReference>
<dbReference type="EMBL" id="CAMXCT010000817">
    <property type="protein sequence ID" value="CAI3983585.1"/>
    <property type="molecule type" value="Genomic_DNA"/>
</dbReference>
<dbReference type="InterPro" id="IPR012337">
    <property type="entry name" value="RNaseH-like_sf"/>
</dbReference>
<feature type="zinc finger region" description="C3H1-type" evidence="1">
    <location>
        <begin position="650"/>
        <end position="678"/>
    </location>
</feature>
<evidence type="ECO:0000259" key="3">
    <source>
        <dbReference type="PROSITE" id="PS50103"/>
    </source>
</evidence>
<dbReference type="OrthoDB" id="427634at2759"/>
<feature type="compositionally biased region" description="Basic and acidic residues" evidence="2">
    <location>
        <begin position="2747"/>
        <end position="2781"/>
    </location>
</feature>
<dbReference type="InterPro" id="IPR036397">
    <property type="entry name" value="RNaseH_sf"/>
</dbReference>
<keyword evidence="1" id="KW-0479">Metal-binding</keyword>
<keyword evidence="6" id="KW-1185">Reference proteome</keyword>
<feature type="compositionally biased region" description="Low complexity" evidence="2">
    <location>
        <begin position="2375"/>
        <end position="2385"/>
    </location>
</feature>
<feature type="region of interest" description="Disordered" evidence="2">
    <location>
        <begin position="2747"/>
        <end position="2782"/>
    </location>
</feature>
<feature type="region of interest" description="Disordered" evidence="2">
    <location>
        <begin position="1308"/>
        <end position="1337"/>
    </location>
</feature>
<gene>
    <name evidence="4" type="ORF">C1SCF055_LOCUS11187</name>
</gene>
<feature type="compositionally biased region" description="Basic residues" evidence="2">
    <location>
        <begin position="2312"/>
        <end position="2323"/>
    </location>
</feature>
<name>A0A9P1FR04_9DINO</name>
<accession>A0A9P1FR04</accession>
<dbReference type="SUPFAM" id="SSF53098">
    <property type="entry name" value="Ribonuclease H-like"/>
    <property type="match status" value="1"/>
</dbReference>
<feature type="domain" description="C3H1-type" evidence="3">
    <location>
        <begin position="650"/>
        <end position="678"/>
    </location>
</feature>
<evidence type="ECO:0000313" key="6">
    <source>
        <dbReference type="Proteomes" id="UP001152797"/>
    </source>
</evidence>